<dbReference type="HOGENOM" id="CLU_2320569_0_0_1"/>
<protein>
    <recommendedName>
        <fullName evidence="1">6-phosphogluconate dehydrogenase NADP-binding domain-containing protein</fullName>
    </recommendedName>
</protein>
<dbReference type="STRING" id="1279085.S0DHY9"/>
<feature type="domain" description="6-phosphogluconate dehydrogenase NADP-binding" evidence="1">
    <location>
        <begin position="1"/>
        <end position="95"/>
    </location>
</feature>
<dbReference type="EMBL" id="HF679023">
    <property type="protein sequence ID" value="CCT61636.1"/>
    <property type="molecule type" value="Genomic_DNA"/>
</dbReference>
<dbReference type="PANTHER" id="PTHR43580:SF3">
    <property type="entry name" value="6-PHOSPHOGLUCONATE DEHYDROGENASE FAMILY PROTEIN (AFU_ORTHOLOGUE AFUA_2G11600)"/>
    <property type="match status" value="1"/>
</dbReference>
<dbReference type="GO" id="GO:0050661">
    <property type="term" value="F:NADP binding"/>
    <property type="evidence" value="ECO:0007669"/>
    <property type="project" value="InterPro"/>
</dbReference>
<name>S0DHY9_GIBF5</name>
<dbReference type="Gene3D" id="3.40.50.720">
    <property type="entry name" value="NAD(P)-binding Rossmann-like Domain"/>
    <property type="match status" value="1"/>
</dbReference>
<accession>S0DHY9</accession>
<evidence type="ECO:0000313" key="3">
    <source>
        <dbReference type="Proteomes" id="UP000016800"/>
    </source>
</evidence>
<evidence type="ECO:0000259" key="1">
    <source>
        <dbReference type="Pfam" id="PF03446"/>
    </source>
</evidence>
<dbReference type="GeneID" id="35395552"/>
<sequence length="99" mass="10760">MGRGMCLNLVKKGCLDKPLLVYNRTQKRSEDFVAQVGSDHAKMCTSLHEGVGSCDITFSWLGLDSAVADIYESMAEGGDICGKLFIGCSTISPELRLRN</sequence>
<dbReference type="VEuPathDB" id="FungiDB:FFUJ_02069"/>
<proteinExistence type="predicted"/>
<evidence type="ECO:0000313" key="2">
    <source>
        <dbReference type="EMBL" id="CCT61636.1"/>
    </source>
</evidence>
<organism evidence="2 3">
    <name type="scientific">Gibberella fujikuroi (strain CBS 195.34 / IMI 58289 / NRRL A-6831)</name>
    <name type="common">Bakanae and foot rot disease fungus</name>
    <name type="synonym">Fusarium fujikuroi</name>
    <dbReference type="NCBI Taxonomy" id="1279085"/>
    <lineage>
        <taxon>Eukaryota</taxon>
        <taxon>Fungi</taxon>
        <taxon>Dikarya</taxon>
        <taxon>Ascomycota</taxon>
        <taxon>Pezizomycotina</taxon>
        <taxon>Sordariomycetes</taxon>
        <taxon>Hypocreomycetidae</taxon>
        <taxon>Hypocreales</taxon>
        <taxon>Nectriaceae</taxon>
        <taxon>Fusarium</taxon>
        <taxon>Fusarium fujikuroi species complex</taxon>
    </lineage>
</organism>
<dbReference type="PANTHER" id="PTHR43580">
    <property type="entry name" value="OXIDOREDUCTASE GLYR1-RELATED"/>
    <property type="match status" value="1"/>
</dbReference>
<dbReference type="InterPro" id="IPR051265">
    <property type="entry name" value="HIBADH-related_NP60_sf"/>
</dbReference>
<dbReference type="Pfam" id="PF03446">
    <property type="entry name" value="NAD_binding_2"/>
    <property type="match status" value="1"/>
</dbReference>
<dbReference type="RefSeq" id="XP_023423717.1">
    <property type="nucleotide sequence ID" value="XM_023573673.1"/>
</dbReference>
<dbReference type="Proteomes" id="UP000016800">
    <property type="component" value="Chromosome I"/>
</dbReference>
<dbReference type="InterPro" id="IPR006115">
    <property type="entry name" value="6PGDH_NADP-bd"/>
</dbReference>
<dbReference type="AlphaFoldDB" id="S0DHY9"/>
<dbReference type="InterPro" id="IPR036291">
    <property type="entry name" value="NAD(P)-bd_dom_sf"/>
</dbReference>
<gene>
    <name evidence="2" type="ORF">FFUJ_02069</name>
</gene>
<keyword evidence="3" id="KW-1185">Reference proteome</keyword>
<reference evidence="3" key="1">
    <citation type="journal article" date="2013" name="PLoS Pathog.">
        <title>Deciphering the cryptic genome: genome-wide analyses of the rice pathogen Fusarium fujikuroi reveal complex regulation of secondary metabolism and novel metabolites.</title>
        <authorList>
            <person name="Wiemann P."/>
            <person name="Sieber C.M."/>
            <person name="von Bargen K.W."/>
            <person name="Studt L."/>
            <person name="Niehaus E.M."/>
            <person name="Espino J.J."/>
            <person name="Huss K."/>
            <person name="Michielse C.B."/>
            <person name="Albermann S."/>
            <person name="Wagner D."/>
            <person name="Bergner S.V."/>
            <person name="Connolly L.R."/>
            <person name="Fischer A."/>
            <person name="Reuter G."/>
            <person name="Kleigrewe K."/>
            <person name="Bald T."/>
            <person name="Wingfield B.D."/>
            <person name="Ophir R."/>
            <person name="Freeman S."/>
            <person name="Hippler M."/>
            <person name="Smith K.M."/>
            <person name="Brown D.W."/>
            <person name="Proctor R.H."/>
            <person name="Munsterkotter M."/>
            <person name="Freitag M."/>
            <person name="Humpf H.U."/>
            <person name="Guldener U."/>
            <person name="Tudzynski B."/>
        </authorList>
    </citation>
    <scope>NUCLEOTIDE SEQUENCE [LARGE SCALE GENOMIC DNA]</scope>
    <source>
        <strain evidence="3">CBS 195.34 / IMI 58289 / NRRL A-6831</strain>
    </source>
</reference>
<dbReference type="SUPFAM" id="SSF51735">
    <property type="entry name" value="NAD(P)-binding Rossmann-fold domains"/>
    <property type="match status" value="1"/>
</dbReference>